<accession>A0ABP7VGB6</accession>
<dbReference type="InterPro" id="IPR011032">
    <property type="entry name" value="GroES-like_sf"/>
</dbReference>
<evidence type="ECO:0000256" key="1">
    <source>
        <dbReference type="ARBA" id="ARBA00001947"/>
    </source>
</evidence>
<evidence type="ECO:0000256" key="4">
    <source>
        <dbReference type="ARBA" id="ARBA00022833"/>
    </source>
</evidence>
<evidence type="ECO:0000256" key="6">
    <source>
        <dbReference type="RuleBase" id="RU361277"/>
    </source>
</evidence>
<comment type="cofactor">
    <cofactor evidence="1 6">
        <name>Zn(2+)</name>
        <dbReference type="ChEBI" id="CHEBI:29105"/>
    </cofactor>
</comment>
<dbReference type="SMART" id="SM00829">
    <property type="entry name" value="PKS_ER"/>
    <property type="match status" value="1"/>
</dbReference>
<dbReference type="SUPFAM" id="SSF51735">
    <property type="entry name" value="NAD(P)-binding Rossmann-fold domains"/>
    <property type="match status" value="1"/>
</dbReference>
<evidence type="ECO:0000256" key="3">
    <source>
        <dbReference type="ARBA" id="ARBA00022723"/>
    </source>
</evidence>
<sequence length="352" mass="37469">MKAARIYGAKDVRVEDVELKNLGTIDVKIEVAWAGICGSDLHAYSQPEGLLPTDEVHPLSNRKIPLTLGHEFSGTITEVGSDVTSLKVGDRVCVEPNLRCGTCKECREANYHLCRNSGAAFIGLADDGGFAEYCVLDEKHVYQIPDHMSLEQAALVEPTAVTHRGVELAGVKAGDKVLVTGAGPIGLLTALCARAAGATSVYITDVSKERLELANSFGFVTSLNPTEEDVVARIMKDTDNTGVDVAIECAGVQATFDTCLSAVKITGTVCLVALFAEDPKLPTFQALIKEAKVVSSLAYANSYDRVIDLIASGQVPAEKVITNKIGLEAIVEDGFELLLNDKSQSKVLVSSK</sequence>
<dbReference type="InterPro" id="IPR002328">
    <property type="entry name" value="ADH_Zn_CS"/>
</dbReference>
<comment type="caution">
    <text evidence="8">The sequence shown here is derived from an EMBL/GenBank/DDBJ whole genome shotgun (WGS) entry which is preliminary data.</text>
</comment>
<gene>
    <name evidence="8" type="primary">bdhA</name>
    <name evidence="8" type="ORF">GCM10022410_11160</name>
</gene>
<evidence type="ECO:0000259" key="7">
    <source>
        <dbReference type="SMART" id="SM00829"/>
    </source>
</evidence>
<dbReference type="PANTHER" id="PTHR43161:SF23">
    <property type="entry name" value="(R,R)-BUTANEDIOL DEHYDROGENASE-RELATED"/>
    <property type="match status" value="1"/>
</dbReference>
<proteinExistence type="inferred from homology"/>
<dbReference type="Proteomes" id="UP001501734">
    <property type="component" value="Unassembled WGS sequence"/>
</dbReference>
<evidence type="ECO:0000256" key="5">
    <source>
        <dbReference type="ARBA" id="ARBA00023002"/>
    </source>
</evidence>
<dbReference type="InterPro" id="IPR036291">
    <property type="entry name" value="NAD(P)-bd_dom_sf"/>
</dbReference>
<name>A0ABP7VGB6_9BACI</name>
<dbReference type="InterPro" id="IPR020843">
    <property type="entry name" value="ER"/>
</dbReference>
<dbReference type="Gene3D" id="3.40.50.720">
    <property type="entry name" value="NAD(P)-binding Rossmann-like Domain"/>
    <property type="match status" value="1"/>
</dbReference>
<keyword evidence="9" id="KW-1185">Reference proteome</keyword>
<dbReference type="Gene3D" id="3.90.180.10">
    <property type="entry name" value="Medium-chain alcohol dehydrogenases, catalytic domain"/>
    <property type="match status" value="1"/>
</dbReference>
<dbReference type="EMBL" id="BAABDL010000058">
    <property type="protein sequence ID" value="GAA4066591.1"/>
    <property type="molecule type" value="Genomic_DNA"/>
</dbReference>
<dbReference type="CDD" id="cd08233">
    <property type="entry name" value="butanediol_DH_like"/>
    <property type="match status" value="1"/>
</dbReference>
<keyword evidence="4 6" id="KW-0862">Zinc</keyword>
<dbReference type="Pfam" id="PF00107">
    <property type="entry name" value="ADH_zinc_N"/>
    <property type="match status" value="1"/>
</dbReference>
<evidence type="ECO:0000313" key="9">
    <source>
        <dbReference type="Proteomes" id="UP001501734"/>
    </source>
</evidence>
<keyword evidence="3 6" id="KW-0479">Metal-binding</keyword>
<dbReference type="RefSeq" id="WP_344911184.1">
    <property type="nucleotide sequence ID" value="NZ_BAABDL010000058.1"/>
</dbReference>
<comment type="similarity">
    <text evidence="2 6">Belongs to the zinc-containing alcohol dehydrogenase family.</text>
</comment>
<dbReference type="InterPro" id="IPR013154">
    <property type="entry name" value="ADH-like_N"/>
</dbReference>
<organism evidence="8 9">
    <name type="scientific">Amphibacillus indicireducens</name>
    <dbReference type="NCBI Taxonomy" id="1076330"/>
    <lineage>
        <taxon>Bacteria</taxon>
        <taxon>Bacillati</taxon>
        <taxon>Bacillota</taxon>
        <taxon>Bacilli</taxon>
        <taxon>Bacillales</taxon>
        <taxon>Bacillaceae</taxon>
        <taxon>Amphibacillus</taxon>
    </lineage>
</organism>
<dbReference type="PANTHER" id="PTHR43161">
    <property type="entry name" value="SORBITOL DEHYDROGENASE"/>
    <property type="match status" value="1"/>
</dbReference>
<evidence type="ECO:0000313" key="8">
    <source>
        <dbReference type="EMBL" id="GAA4066591.1"/>
    </source>
</evidence>
<dbReference type="InterPro" id="IPR013149">
    <property type="entry name" value="ADH-like_C"/>
</dbReference>
<evidence type="ECO:0000256" key="2">
    <source>
        <dbReference type="ARBA" id="ARBA00008072"/>
    </source>
</evidence>
<dbReference type="SUPFAM" id="SSF50129">
    <property type="entry name" value="GroES-like"/>
    <property type="match status" value="1"/>
</dbReference>
<dbReference type="PROSITE" id="PS00059">
    <property type="entry name" value="ADH_ZINC"/>
    <property type="match status" value="1"/>
</dbReference>
<keyword evidence="5" id="KW-0560">Oxidoreductase</keyword>
<feature type="domain" description="Enoyl reductase (ER)" evidence="7">
    <location>
        <begin position="8"/>
        <end position="349"/>
    </location>
</feature>
<reference evidence="9" key="1">
    <citation type="journal article" date="2019" name="Int. J. Syst. Evol. Microbiol.">
        <title>The Global Catalogue of Microorganisms (GCM) 10K type strain sequencing project: providing services to taxonomists for standard genome sequencing and annotation.</title>
        <authorList>
            <consortium name="The Broad Institute Genomics Platform"/>
            <consortium name="The Broad Institute Genome Sequencing Center for Infectious Disease"/>
            <person name="Wu L."/>
            <person name="Ma J."/>
        </authorList>
    </citation>
    <scope>NUCLEOTIDE SEQUENCE [LARGE SCALE GENOMIC DNA]</scope>
    <source>
        <strain evidence="9">JCM 17250</strain>
    </source>
</reference>
<dbReference type="Pfam" id="PF08240">
    <property type="entry name" value="ADH_N"/>
    <property type="match status" value="1"/>
</dbReference>
<protein>
    <submittedName>
        <fullName evidence="8">(R,R)-butanediol dehydrogenase</fullName>
    </submittedName>
</protein>